<dbReference type="EMBL" id="JAIWJX010000004">
    <property type="protein sequence ID" value="MCK6259535.1"/>
    <property type="molecule type" value="Genomic_DNA"/>
</dbReference>
<proteinExistence type="predicted"/>
<sequence length="73" mass="8426">MDLSQIQIETKVEALTIVIKRSGKKQHEIAHLLNCSNSYLTKVLNYKTPLTKKFEENINQLFQRIDGSGQCIY</sequence>
<comment type="caution">
    <text evidence="1">The sequence shown here is derived from an EMBL/GenBank/DDBJ whole genome shotgun (WGS) entry which is preliminary data.</text>
</comment>
<evidence type="ECO:0000313" key="1">
    <source>
        <dbReference type="EMBL" id="MCK6259535.1"/>
    </source>
</evidence>
<dbReference type="RefSeq" id="WP_248254900.1">
    <property type="nucleotide sequence ID" value="NZ_JAIWJX010000004.1"/>
</dbReference>
<accession>A0A9X1XGK9</accession>
<dbReference type="AlphaFoldDB" id="A0A9X1XGK9"/>
<name>A0A9X1XGK9_9BACL</name>
<evidence type="ECO:0000313" key="2">
    <source>
        <dbReference type="Proteomes" id="UP001139011"/>
    </source>
</evidence>
<protein>
    <submittedName>
        <fullName evidence="1">Uncharacterized protein</fullName>
    </submittedName>
</protein>
<keyword evidence="2" id="KW-1185">Reference proteome</keyword>
<dbReference type="Proteomes" id="UP001139011">
    <property type="component" value="Unassembled WGS sequence"/>
</dbReference>
<reference evidence="1" key="1">
    <citation type="submission" date="2021-09" db="EMBL/GenBank/DDBJ databases">
        <title>Genome analysis of Fictibacillus sp. KIGAM418 isolated from marine sediment.</title>
        <authorList>
            <person name="Seo M.-J."/>
            <person name="Cho E.-S."/>
            <person name="Hwang C.Y."/>
        </authorList>
    </citation>
    <scope>NUCLEOTIDE SEQUENCE</scope>
    <source>
        <strain evidence="1">KIGAM418</strain>
    </source>
</reference>
<organism evidence="1 2">
    <name type="scientific">Fictibacillus marinisediminis</name>
    <dbReference type="NCBI Taxonomy" id="2878389"/>
    <lineage>
        <taxon>Bacteria</taxon>
        <taxon>Bacillati</taxon>
        <taxon>Bacillota</taxon>
        <taxon>Bacilli</taxon>
        <taxon>Bacillales</taxon>
        <taxon>Fictibacillaceae</taxon>
        <taxon>Fictibacillus</taxon>
    </lineage>
</organism>
<gene>
    <name evidence="1" type="ORF">LCY76_23475</name>
</gene>